<gene>
    <name evidence="3" type="ORF">JXQ802_LOCUS57508</name>
    <name evidence="2" type="ORF">PYM288_LOCUS40910</name>
</gene>
<feature type="non-terminal residue" evidence="3">
    <location>
        <position position="1"/>
    </location>
</feature>
<dbReference type="AlphaFoldDB" id="A0A816G518"/>
<dbReference type="EMBL" id="CAJNOL010015114">
    <property type="protein sequence ID" value="CAF1670428.1"/>
    <property type="molecule type" value="Genomic_DNA"/>
</dbReference>
<proteinExistence type="predicted"/>
<protein>
    <submittedName>
        <fullName evidence="3">Uncharacterized protein</fullName>
    </submittedName>
</protein>
<reference evidence="3" key="1">
    <citation type="submission" date="2021-02" db="EMBL/GenBank/DDBJ databases">
        <authorList>
            <person name="Nowell W R."/>
        </authorList>
    </citation>
    <scope>NUCLEOTIDE SEQUENCE</scope>
</reference>
<feature type="transmembrane region" description="Helical" evidence="1">
    <location>
        <begin position="12"/>
        <end position="29"/>
    </location>
</feature>
<keyword evidence="1" id="KW-1133">Transmembrane helix</keyword>
<name>A0A816G518_9BILA</name>
<organism evidence="3 4">
    <name type="scientific">Rotaria sordida</name>
    <dbReference type="NCBI Taxonomy" id="392033"/>
    <lineage>
        <taxon>Eukaryota</taxon>
        <taxon>Metazoa</taxon>
        <taxon>Spiralia</taxon>
        <taxon>Gnathifera</taxon>
        <taxon>Rotifera</taxon>
        <taxon>Eurotatoria</taxon>
        <taxon>Bdelloidea</taxon>
        <taxon>Philodinida</taxon>
        <taxon>Philodinidae</taxon>
        <taxon>Rotaria</taxon>
    </lineage>
</organism>
<keyword evidence="1" id="KW-0812">Transmembrane</keyword>
<evidence type="ECO:0000256" key="1">
    <source>
        <dbReference type="SAM" id="Phobius"/>
    </source>
</evidence>
<dbReference type="EMBL" id="CAJNOH010013226">
    <property type="protein sequence ID" value="CAF1543683.1"/>
    <property type="molecule type" value="Genomic_DNA"/>
</dbReference>
<keyword evidence="4" id="KW-1185">Reference proteome</keyword>
<sequence>MWWILFDPNRFLMYNVVVFVLLSYTTALINSRHPTSAICFLTRRLMRETDRFAAELAQNGSSIDIYILVDDNSMTLPSTTSLVHYLQLNETICSKYGFLGASQPYRKTCLAWDKALYYFAKLNTHHLFVWFVESDVLIPSVQAFFALHELYSTSTDLVSTTNVIDFDGTLTEWTLWQTAADTFFPPWSHSMISAVGCSRRLLSLINEYAAWRGRLPYVEVLFQTLAIQDTKMIRVTPFELSTIEYRVTFTFAQLQARPYSWWHPIKSYRFQKIWREKLANITSQRSVYKPNTISLLNSI</sequence>
<dbReference type="Proteomes" id="UP000663870">
    <property type="component" value="Unassembled WGS sequence"/>
</dbReference>
<keyword evidence="1" id="KW-0472">Membrane</keyword>
<evidence type="ECO:0000313" key="2">
    <source>
        <dbReference type="EMBL" id="CAF1543683.1"/>
    </source>
</evidence>
<evidence type="ECO:0000313" key="3">
    <source>
        <dbReference type="EMBL" id="CAF1670428.1"/>
    </source>
</evidence>
<accession>A0A816G518</accession>
<dbReference type="Proteomes" id="UP000663854">
    <property type="component" value="Unassembled WGS sequence"/>
</dbReference>
<evidence type="ECO:0000313" key="4">
    <source>
        <dbReference type="Proteomes" id="UP000663870"/>
    </source>
</evidence>
<comment type="caution">
    <text evidence="3">The sequence shown here is derived from an EMBL/GenBank/DDBJ whole genome shotgun (WGS) entry which is preliminary data.</text>
</comment>